<evidence type="ECO:0000256" key="10">
    <source>
        <dbReference type="ARBA" id="ARBA00023295"/>
    </source>
</evidence>
<dbReference type="SMART" id="SM00642">
    <property type="entry name" value="Aamy"/>
    <property type="match status" value="1"/>
</dbReference>
<gene>
    <name evidence="16" type="ORF">HDA32_003900</name>
</gene>
<dbReference type="PRINTS" id="PR00110">
    <property type="entry name" value="ALPHAAMYLASE"/>
</dbReference>
<dbReference type="GO" id="GO:0004556">
    <property type="term" value="F:alpha-amylase activity"/>
    <property type="evidence" value="ECO:0007669"/>
    <property type="project" value="UniProtKB-UniRule"/>
</dbReference>
<evidence type="ECO:0000256" key="7">
    <source>
        <dbReference type="ARBA" id="ARBA00022801"/>
    </source>
</evidence>
<dbReference type="Pfam" id="PF02806">
    <property type="entry name" value="Alpha-amylase_C"/>
    <property type="match status" value="1"/>
</dbReference>
<dbReference type="InterPro" id="IPR017853">
    <property type="entry name" value="GH"/>
</dbReference>
<keyword evidence="8" id="KW-0106">Calcium</keyword>
<evidence type="ECO:0000256" key="8">
    <source>
        <dbReference type="ARBA" id="ARBA00022837"/>
    </source>
</evidence>
<dbReference type="Pfam" id="PF00128">
    <property type="entry name" value="Alpha-amylase"/>
    <property type="match status" value="1"/>
</dbReference>
<sequence>MTIRRSMAAALAAVFGFALLLVPPSGAVSPAHAAPGGDKEVVVHLFQWRWESVAAECESTLGPNGFGAVQVSPPQEHVVLQGEGYPWWQDYQPVSYSLDDTRRGTRADFVDMVDRCEDAGVRIYVDAVLNHMTGSGSVDSGPGSAGSDYTKYDYPGIYQSRDFHDCRRDISDWNDKWEVQNCELVGLSDLDTSSEYVRDRLAGYLNELIGIGVAGFRYDAAKHVPLADVQAINSRLDDVDAAWGGGRPYVFQEVIGDQTIAPGEYVPAGDVTEFQYHRDISNAFKNGDIAHLTGLGGNLVDGEQAVVFVANHDTQRSHPTLTHTDGDRYDLAQAFMLAHPYGTPKIMSSYAWSGSNDTGPPMGSDGETRATDCADARWVCEHREVAGMVGFRNAVDGTSIGDVATGSSGQLAFARGDRGHAAFNATGGAWSRTFDTDLPDGTYCDVANGTFVDGECDGPSYTVSGGSFSAQVPADGAVALHVAAQGEGTGPGGPGDPDEPGGTAAVGFHANVTTWYGQNVLVVGDLPQLGSWNPDDAVAMSSADYPIWKTTVDLPLDQRFEYKFIKRNPDGTVEWESGGNRSYTPSGPVTLNDDWR</sequence>
<evidence type="ECO:0000313" key="16">
    <source>
        <dbReference type="EMBL" id="NYE48780.1"/>
    </source>
</evidence>
<dbReference type="SUPFAM" id="SSF51445">
    <property type="entry name" value="(Trans)glycosidases"/>
    <property type="match status" value="1"/>
</dbReference>
<reference evidence="16 17" key="1">
    <citation type="submission" date="2020-07" db="EMBL/GenBank/DDBJ databases">
        <title>Sequencing the genomes of 1000 actinobacteria strains.</title>
        <authorList>
            <person name="Klenk H.-P."/>
        </authorList>
    </citation>
    <scope>NUCLEOTIDE SEQUENCE [LARGE SCALE GENOMIC DNA]</scope>
    <source>
        <strain evidence="16 17">CXB654</strain>
    </source>
</reference>
<organism evidence="16 17">
    <name type="scientific">Spinactinospora alkalitolerans</name>
    <dbReference type="NCBI Taxonomy" id="687207"/>
    <lineage>
        <taxon>Bacteria</taxon>
        <taxon>Bacillati</taxon>
        <taxon>Actinomycetota</taxon>
        <taxon>Actinomycetes</taxon>
        <taxon>Streptosporangiales</taxon>
        <taxon>Nocardiopsidaceae</taxon>
        <taxon>Spinactinospora</taxon>
    </lineage>
</organism>
<evidence type="ECO:0000256" key="1">
    <source>
        <dbReference type="ARBA" id="ARBA00000548"/>
    </source>
</evidence>
<dbReference type="RefSeq" id="WP_179644551.1">
    <property type="nucleotide sequence ID" value="NZ_BAAAYY010000010.1"/>
</dbReference>
<dbReference type="FunFam" id="2.60.40.10:FF:000552">
    <property type="entry name" value="Related to glucoamylase"/>
    <property type="match status" value="1"/>
</dbReference>
<evidence type="ECO:0000256" key="2">
    <source>
        <dbReference type="ARBA" id="ARBA00001913"/>
    </source>
</evidence>
<keyword evidence="9 12" id="KW-0119">Carbohydrate metabolism</keyword>
<keyword evidence="7 12" id="KW-0378">Hydrolase</keyword>
<evidence type="ECO:0000256" key="12">
    <source>
        <dbReference type="RuleBase" id="RU361134"/>
    </source>
</evidence>
<evidence type="ECO:0000256" key="6">
    <source>
        <dbReference type="ARBA" id="ARBA00022723"/>
    </source>
</evidence>
<dbReference type="EC" id="3.2.1.1" evidence="4 12"/>
<dbReference type="SUPFAM" id="SSF51011">
    <property type="entry name" value="Glycosyl hydrolase domain"/>
    <property type="match status" value="1"/>
</dbReference>
<comment type="catalytic activity">
    <reaction evidence="1 12">
        <text>Endohydrolysis of (1-&gt;4)-alpha-D-glucosidic linkages in polysaccharides containing three or more (1-&gt;4)-alpha-linked D-glucose units.</text>
        <dbReference type="EC" id="3.2.1.1"/>
    </reaction>
</comment>
<dbReference type="InterPro" id="IPR006046">
    <property type="entry name" value="Alpha_amylase"/>
</dbReference>
<dbReference type="PROSITE" id="PS51166">
    <property type="entry name" value="CBM20"/>
    <property type="match status" value="1"/>
</dbReference>
<dbReference type="Gene3D" id="3.20.20.80">
    <property type="entry name" value="Glycosidases"/>
    <property type="match status" value="1"/>
</dbReference>
<evidence type="ECO:0000256" key="9">
    <source>
        <dbReference type="ARBA" id="ARBA00023277"/>
    </source>
</evidence>
<dbReference type="Pfam" id="PF00686">
    <property type="entry name" value="CBM_20"/>
    <property type="match status" value="1"/>
</dbReference>
<dbReference type="EMBL" id="JACCCC010000001">
    <property type="protein sequence ID" value="NYE48780.1"/>
    <property type="molecule type" value="Genomic_DNA"/>
</dbReference>
<evidence type="ECO:0000256" key="11">
    <source>
        <dbReference type="RuleBase" id="RU003615"/>
    </source>
</evidence>
<evidence type="ECO:0000256" key="5">
    <source>
        <dbReference type="ARBA" id="ARBA00017303"/>
    </source>
</evidence>
<dbReference type="InterPro" id="IPR006047">
    <property type="entry name" value="GH13_cat_dom"/>
</dbReference>
<evidence type="ECO:0000313" key="17">
    <source>
        <dbReference type="Proteomes" id="UP000589036"/>
    </source>
</evidence>
<dbReference type="Gene3D" id="2.60.40.1180">
    <property type="entry name" value="Golgi alpha-mannosidase II"/>
    <property type="match status" value="1"/>
</dbReference>
<name>A0A852U4A4_9ACTN</name>
<evidence type="ECO:0000256" key="3">
    <source>
        <dbReference type="ARBA" id="ARBA00008061"/>
    </source>
</evidence>
<dbReference type="InterPro" id="IPR031319">
    <property type="entry name" value="A-amylase_C"/>
</dbReference>
<feature type="signal peptide" evidence="14">
    <location>
        <begin position="1"/>
        <end position="33"/>
    </location>
</feature>
<evidence type="ECO:0000256" key="4">
    <source>
        <dbReference type="ARBA" id="ARBA00012595"/>
    </source>
</evidence>
<proteinExistence type="inferred from homology"/>
<dbReference type="SMART" id="SM00632">
    <property type="entry name" value="Aamy_C"/>
    <property type="match status" value="1"/>
</dbReference>
<comment type="cofactor">
    <cofactor evidence="2">
        <name>Ca(2+)</name>
        <dbReference type="ChEBI" id="CHEBI:29108"/>
    </cofactor>
</comment>
<keyword evidence="17" id="KW-1185">Reference proteome</keyword>
<dbReference type="GO" id="GO:2001070">
    <property type="term" value="F:starch binding"/>
    <property type="evidence" value="ECO:0007669"/>
    <property type="project" value="InterPro"/>
</dbReference>
<dbReference type="CDD" id="cd05808">
    <property type="entry name" value="CBM20_alpha_amylase"/>
    <property type="match status" value="1"/>
</dbReference>
<dbReference type="InterPro" id="IPR013784">
    <property type="entry name" value="Carb-bd-like_fold"/>
</dbReference>
<feature type="chain" id="PRO_5032333988" description="Alpha-amylase" evidence="14">
    <location>
        <begin position="34"/>
        <end position="596"/>
    </location>
</feature>
<evidence type="ECO:0000256" key="14">
    <source>
        <dbReference type="SAM" id="SignalP"/>
    </source>
</evidence>
<feature type="domain" description="CBM20" evidence="15">
    <location>
        <begin position="498"/>
        <end position="596"/>
    </location>
</feature>
<dbReference type="Proteomes" id="UP000589036">
    <property type="component" value="Unassembled WGS sequence"/>
</dbReference>
<accession>A0A852U4A4</accession>
<protein>
    <recommendedName>
        <fullName evidence="5 12">Alpha-amylase</fullName>
        <ecNumber evidence="4 12">3.2.1.1</ecNumber>
    </recommendedName>
</protein>
<feature type="compositionally biased region" description="Polar residues" evidence="13">
    <location>
        <begin position="579"/>
        <end position="589"/>
    </location>
</feature>
<dbReference type="Gene3D" id="2.60.40.10">
    <property type="entry name" value="Immunoglobulins"/>
    <property type="match status" value="1"/>
</dbReference>
<dbReference type="SUPFAM" id="SSF49452">
    <property type="entry name" value="Starch-binding domain-like"/>
    <property type="match status" value="1"/>
</dbReference>
<dbReference type="GO" id="GO:0046872">
    <property type="term" value="F:metal ion binding"/>
    <property type="evidence" value="ECO:0007669"/>
    <property type="project" value="UniProtKB-KW"/>
</dbReference>
<dbReference type="InterPro" id="IPR013780">
    <property type="entry name" value="Glyco_hydro_b"/>
</dbReference>
<feature type="region of interest" description="Disordered" evidence="13">
    <location>
        <begin position="571"/>
        <end position="596"/>
    </location>
</feature>
<dbReference type="PANTHER" id="PTHR43447">
    <property type="entry name" value="ALPHA-AMYLASE"/>
    <property type="match status" value="1"/>
</dbReference>
<dbReference type="InterPro" id="IPR006048">
    <property type="entry name" value="A-amylase/branching_C"/>
</dbReference>
<comment type="caution">
    <text evidence="16">The sequence shown here is derived from an EMBL/GenBank/DDBJ whole genome shotgun (WGS) entry which is preliminary data.</text>
</comment>
<evidence type="ECO:0000259" key="15">
    <source>
        <dbReference type="PROSITE" id="PS51166"/>
    </source>
</evidence>
<evidence type="ECO:0000256" key="13">
    <source>
        <dbReference type="SAM" id="MobiDB-lite"/>
    </source>
</evidence>
<dbReference type="InterPro" id="IPR002044">
    <property type="entry name" value="CBM20"/>
</dbReference>
<keyword evidence="10 12" id="KW-0326">Glycosidase</keyword>
<dbReference type="GO" id="GO:0005975">
    <property type="term" value="P:carbohydrate metabolic process"/>
    <property type="evidence" value="ECO:0007669"/>
    <property type="project" value="InterPro"/>
</dbReference>
<keyword evidence="6" id="KW-0479">Metal-binding</keyword>
<dbReference type="SMART" id="SM01065">
    <property type="entry name" value="CBM_2"/>
    <property type="match status" value="1"/>
</dbReference>
<feature type="region of interest" description="Disordered" evidence="13">
    <location>
        <begin position="485"/>
        <end position="504"/>
    </location>
</feature>
<keyword evidence="14" id="KW-0732">Signal</keyword>
<dbReference type="InterPro" id="IPR013783">
    <property type="entry name" value="Ig-like_fold"/>
</dbReference>
<dbReference type="AlphaFoldDB" id="A0A852U4A4"/>
<comment type="similarity">
    <text evidence="3 11">Belongs to the glycosyl hydrolase 13 family.</text>
</comment>
<dbReference type="CDD" id="cd11317">
    <property type="entry name" value="AmyAc_bac_euk_AmyA"/>
    <property type="match status" value="1"/>
</dbReference>